<dbReference type="EMBL" id="FCNZ02000024">
    <property type="protein sequence ID" value="SAL74541.1"/>
    <property type="molecule type" value="Genomic_DNA"/>
</dbReference>
<dbReference type="Pfam" id="PF11065">
    <property type="entry name" value="DUF2866"/>
    <property type="match status" value="1"/>
</dbReference>
<dbReference type="AlphaFoldDB" id="A0A158K229"/>
<dbReference type="InterPro" id="IPR021294">
    <property type="entry name" value="DUF2866"/>
</dbReference>
<reference evidence="1" key="1">
    <citation type="submission" date="2016-01" db="EMBL/GenBank/DDBJ databases">
        <authorList>
            <person name="Peeters Charlotte."/>
        </authorList>
    </citation>
    <scope>NUCLEOTIDE SEQUENCE</scope>
    <source>
        <strain evidence="1">LMG 22936</strain>
    </source>
</reference>
<dbReference type="Proteomes" id="UP000054717">
    <property type="component" value="Unassembled WGS sequence"/>
</dbReference>
<keyword evidence="2" id="KW-1185">Reference proteome</keyword>
<proteinExistence type="predicted"/>
<protein>
    <recommendedName>
        <fullName evidence="3">DUF2866 domain-containing protein</fullName>
    </recommendedName>
</protein>
<organism evidence="1 2">
    <name type="scientific">Caballeronia telluris</name>
    <dbReference type="NCBI Taxonomy" id="326475"/>
    <lineage>
        <taxon>Bacteria</taxon>
        <taxon>Pseudomonadati</taxon>
        <taxon>Pseudomonadota</taxon>
        <taxon>Betaproteobacteria</taxon>
        <taxon>Burkholderiales</taxon>
        <taxon>Burkholderiaceae</taxon>
        <taxon>Caballeronia</taxon>
    </lineage>
</organism>
<dbReference type="STRING" id="326475.AWB66_05026"/>
<dbReference type="RefSeq" id="WP_087632800.1">
    <property type="nucleotide sequence ID" value="NZ_FCNZ02000024.1"/>
</dbReference>
<name>A0A158K229_9BURK</name>
<gene>
    <name evidence="1" type="ORF">AWB66_05026</name>
</gene>
<evidence type="ECO:0000313" key="1">
    <source>
        <dbReference type="EMBL" id="SAL74541.1"/>
    </source>
</evidence>
<sequence>MSANASFRNLASEMKSQHALALHECRLSAPFDQPWGPSYRLVEWVVKNDPCIQRRAVPADCTTSDIAEVLRSHVPGRRYGPADGDAE</sequence>
<evidence type="ECO:0000313" key="2">
    <source>
        <dbReference type="Proteomes" id="UP000054717"/>
    </source>
</evidence>
<comment type="caution">
    <text evidence="1">The sequence shown here is derived from an EMBL/GenBank/DDBJ whole genome shotgun (WGS) entry which is preliminary data.</text>
</comment>
<accession>A0A158K229</accession>
<evidence type="ECO:0008006" key="3">
    <source>
        <dbReference type="Google" id="ProtNLM"/>
    </source>
</evidence>